<dbReference type="EMBL" id="JASJND010000006">
    <property type="protein sequence ID" value="MDJ1114893.1"/>
    <property type="molecule type" value="Genomic_DNA"/>
</dbReference>
<accession>A0ABT6ZFF7</accession>
<sequence>MTRATVWGAGAVGAATLAMVMFTIGTAYGVERLVWDAAHDTFVYAEAPAGGVVLVASTVVAAALVATSLVCAWTGITRAVRAHRQKPLRTA</sequence>
<dbReference type="RefSeq" id="WP_283716552.1">
    <property type="nucleotide sequence ID" value="NZ_JASJND010000006.1"/>
</dbReference>
<keyword evidence="1" id="KW-0812">Transmembrane</keyword>
<feature type="transmembrane region" description="Helical" evidence="1">
    <location>
        <begin position="53"/>
        <end position="76"/>
    </location>
</feature>
<evidence type="ECO:0000313" key="3">
    <source>
        <dbReference type="Proteomes" id="UP001321481"/>
    </source>
</evidence>
<organism evidence="2 3">
    <name type="scientific">Microbacterium dauci</name>
    <dbReference type="NCBI Taxonomy" id="3048008"/>
    <lineage>
        <taxon>Bacteria</taxon>
        <taxon>Bacillati</taxon>
        <taxon>Actinomycetota</taxon>
        <taxon>Actinomycetes</taxon>
        <taxon>Micrococcales</taxon>
        <taxon>Microbacteriaceae</taxon>
        <taxon>Microbacterium</taxon>
    </lineage>
</organism>
<name>A0ABT6ZFF7_9MICO</name>
<evidence type="ECO:0000256" key="1">
    <source>
        <dbReference type="SAM" id="Phobius"/>
    </source>
</evidence>
<reference evidence="2 3" key="1">
    <citation type="submission" date="2023-05" db="EMBL/GenBank/DDBJ databases">
        <title>Microbacterium dauci sp.nov., Isolated from Carrot Rhizosphere Soil.</title>
        <authorList>
            <person name="Xiao Z."/>
            <person name="Zheng J."/>
        </authorList>
    </citation>
    <scope>NUCLEOTIDE SEQUENCE [LARGE SCALE GENOMIC DNA]</scope>
    <source>
        <strain evidence="2 3">LX3-4</strain>
    </source>
</reference>
<keyword evidence="1" id="KW-0472">Membrane</keyword>
<keyword evidence="3" id="KW-1185">Reference proteome</keyword>
<comment type="caution">
    <text evidence="2">The sequence shown here is derived from an EMBL/GenBank/DDBJ whole genome shotgun (WGS) entry which is preliminary data.</text>
</comment>
<proteinExistence type="predicted"/>
<protein>
    <submittedName>
        <fullName evidence="2">Uncharacterized protein</fullName>
    </submittedName>
</protein>
<gene>
    <name evidence="2" type="ORF">QNI14_10570</name>
</gene>
<evidence type="ECO:0000313" key="2">
    <source>
        <dbReference type="EMBL" id="MDJ1114893.1"/>
    </source>
</evidence>
<dbReference type="Proteomes" id="UP001321481">
    <property type="component" value="Unassembled WGS sequence"/>
</dbReference>
<keyword evidence="1" id="KW-1133">Transmembrane helix</keyword>